<protein>
    <recommendedName>
        <fullName evidence="1">Thoeris anti-defense 2-like domain-containing protein</fullName>
    </recommendedName>
</protein>
<dbReference type="InterPro" id="IPR021361">
    <property type="entry name" value="Tad2-like_dom"/>
</dbReference>
<evidence type="ECO:0000259" key="1">
    <source>
        <dbReference type="Pfam" id="PF11195"/>
    </source>
</evidence>
<gene>
    <name evidence="2" type="ORF">B521_0022</name>
</gene>
<sequence>MKYKEAIRMVNQGFKVYRPNWKNAYICLSAYPMFYADILVSSSSGGCLTDGVWCFGKFPYCPLKEDRKANDWDFIKEA</sequence>
<dbReference type="Pfam" id="PF11195">
    <property type="entry name" value="Tad2-like"/>
    <property type="match status" value="1"/>
</dbReference>
<feature type="domain" description="Thoeris anti-defense 2-like" evidence="1">
    <location>
        <begin position="1"/>
        <end position="74"/>
    </location>
</feature>
<reference evidence="2 3" key="1">
    <citation type="submission" date="2019-02" db="EMBL/GenBank/DDBJ databases">
        <title>Isolation of virulent Lactobacillus brevis phages.</title>
        <authorList>
            <person name="Feyereisen M."/>
            <person name="Mahony J."/>
            <person name="O'Sullivan T."/>
            <person name="van Sinderen D."/>
        </authorList>
    </citation>
    <scope>NUCLEOTIDE SEQUENCE [LARGE SCALE GENOMIC DNA]</scope>
</reference>
<organism evidence="2 3">
    <name type="scientific">Lactobacillus phage 521B</name>
    <dbReference type="NCBI Taxonomy" id="2510942"/>
    <lineage>
        <taxon>Viruses</taxon>
        <taxon>Duplodnaviria</taxon>
        <taxon>Heunggongvirae</taxon>
        <taxon>Uroviricota</taxon>
        <taxon>Caudoviricetes</taxon>
        <taxon>Herelleviridae</taxon>
        <taxon>Tybeckvirus</taxon>
        <taxon>Tybeckvirus tv521B</taxon>
    </lineage>
</organism>
<dbReference type="Proteomes" id="UP000308874">
    <property type="component" value="Segment"/>
</dbReference>
<dbReference type="EMBL" id="MK504443">
    <property type="protein sequence ID" value="QBJ03372.1"/>
    <property type="molecule type" value="Genomic_DNA"/>
</dbReference>
<evidence type="ECO:0000313" key="3">
    <source>
        <dbReference type="Proteomes" id="UP000308874"/>
    </source>
</evidence>
<keyword evidence="3" id="KW-1185">Reference proteome</keyword>
<accession>A0A4Y5FEC2</accession>
<name>A0A4Y5FEC2_9CAUD</name>
<evidence type="ECO:0000313" key="2">
    <source>
        <dbReference type="EMBL" id="QBJ03372.1"/>
    </source>
</evidence>
<proteinExistence type="predicted"/>